<dbReference type="GO" id="GO:0016788">
    <property type="term" value="F:hydrolase activity, acting on ester bonds"/>
    <property type="evidence" value="ECO:0007669"/>
    <property type="project" value="InterPro"/>
</dbReference>
<dbReference type="SMART" id="SM00990">
    <property type="entry name" value="VRR_NUC"/>
    <property type="match status" value="1"/>
</dbReference>
<dbReference type="Pfam" id="PF08774">
    <property type="entry name" value="VRR_NUC"/>
    <property type="match status" value="1"/>
</dbReference>
<dbReference type="EMBL" id="VDDA01000002">
    <property type="protein sequence ID" value="TNC14883.1"/>
    <property type="molecule type" value="Genomic_DNA"/>
</dbReference>
<dbReference type="GO" id="GO:0004518">
    <property type="term" value="F:nuclease activity"/>
    <property type="evidence" value="ECO:0007669"/>
    <property type="project" value="UniProtKB-KW"/>
</dbReference>
<dbReference type="AlphaFoldDB" id="A0A5C4LLF9"/>
<name>A0A5C4LLF9_9HYPH</name>
<feature type="domain" description="VRR-NUC" evidence="5">
    <location>
        <begin position="9"/>
        <end position="110"/>
    </location>
</feature>
<dbReference type="InterPro" id="IPR014883">
    <property type="entry name" value="VRR_NUC"/>
</dbReference>
<evidence type="ECO:0000256" key="2">
    <source>
        <dbReference type="ARBA" id="ARBA00022722"/>
    </source>
</evidence>
<dbReference type="Proteomes" id="UP000305267">
    <property type="component" value="Unassembled WGS sequence"/>
</dbReference>
<feature type="region of interest" description="Disordered" evidence="4">
    <location>
        <begin position="133"/>
        <end position="173"/>
    </location>
</feature>
<evidence type="ECO:0000313" key="6">
    <source>
        <dbReference type="EMBL" id="TNC14883.1"/>
    </source>
</evidence>
<comment type="caution">
    <text evidence="6">The sequence shown here is derived from an EMBL/GenBank/DDBJ whole genome shotgun (WGS) entry which is preliminary data.</text>
</comment>
<sequence>MTAKRTYRLSEAAIRRATFTHWKLLRTPGTAIISIPNEGADRRNRFVVLDHIAQGMLPGAPDWGCFGPEPGKVRFLEFKADDGKLSDEQRSCHALLRSLGFEVEVTWGRDEPIIVLERWGMCRAPATRLIPQMETEDEQARGRSGSACPRSADHQQRAIGADALPYLPHEGNR</sequence>
<keyword evidence="2" id="KW-0540">Nuclease</keyword>
<reference evidence="6 7" key="1">
    <citation type="submission" date="2019-06" db="EMBL/GenBank/DDBJ databases">
        <title>Genome of Methylobacterium sp. 17Sr1-39.</title>
        <authorList>
            <person name="Seo T."/>
        </authorList>
    </citation>
    <scope>NUCLEOTIDE SEQUENCE [LARGE SCALE GENOMIC DNA]</scope>
    <source>
        <strain evidence="6 7">17Sr1-39</strain>
    </source>
</reference>
<keyword evidence="3" id="KW-0378">Hydrolase</keyword>
<accession>A0A5C4LLF9</accession>
<dbReference type="InterPro" id="IPR011856">
    <property type="entry name" value="tRNA_endonuc-like_dom_sf"/>
</dbReference>
<protein>
    <submittedName>
        <fullName evidence="6">VRR-NUC domain-containing protein</fullName>
    </submittedName>
</protein>
<evidence type="ECO:0000313" key="7">
    <source>
        <dbReference type="Proteomes" id="UP000305267"/>
    </source>
</evidence>
<proteinExistence type="predicted"/>
<keyword evidence="7" id="KW-1185">Reference proteome</keyword>
<evidence type="ECO:0000256" key="4">
    <source>
        <dbReference type="SAM" id="MobiDB-lite"/>
    </source>
</evidence>
<dbReference type="Gene3D" id="3.40.1350.10">
    <property type="match status" value="1"/>
</dbReference>
<dbReference type="GO" id="GO:0003676">
    <property type="term" value="F:nucleic acid binding"/>
    <property type="evidence" value="ECO:0007669"/>
    <property type="project" value="InterPro"/>
</dbReference>
<dbReference type="RefSeq" id="WP_139034424.1">
    <property type="nucleotide sequence ID" value="NZ_VDDA01000002.1"/>
</dbReference>
<evidence type="ECO:0000256" key="1">
    <source>
        <dbReference type="ARBA" id="ARBA00001946"/>
    </source>
</evidence>
<gene>
    <name evidence="6" type="ORF">FF100_04710</name>
</gene>
<comment type="cofactor">
    <cofactor evidence="1">
        <name>Mg(2+)</name>
        <dbReference type="ChEBI" id="CHEBI:18420"/>
    </cofactor>
</comment>
<evidence type="ECO:0000259" key="5">
    <source>
        <dbReference type="SMART" id="SM00990"/>
    </source>
</evidence>
<evidence type="ECO:0000256" key="3">
    <source>
        <dbReference type="ARBA" id="ARBA00022801"/>
    </source>
</evidence>
<organism evidence="6 7">
    <name type="scientific">Methylobacterium terricola</name>
    <dbReference type="NCBI Taxonomy" id="2583531"/>
    <lineage>
        <taxon>Bacteria</taxon>
        <taxon>Pseudomonadati</taxon>
        <taxon>Pseudomonadota</taxon>
        <taxon>Alphaproteobacteria</taxon>
        <taxon>Hyphomicrobiales</taxon>
        <taxon>Methylobacteriaceae</taxon>
        <taxon>Methylobacterium</taxon>
    </lineage>
</organism>
<dbReference type="OrthoDB" id="8003382at2"/>